<accession>A0AAI8XR37</accession>
<evidence type="ECO:0000313" key="1">
    <source>
        <dbReference type="EMBL" id="BDY31662.1"/>
    </source>
</evidence>
<dbReference type="Proteomes" id="UP001241092">
    <property type="component" value="Chromosome"/>
</dbReference>
<organism evidence="1 2">
    <name type="scientific">Mycolicibacterium mageritense</name>
    <name type="common">Mycobacterium mageritense</name>
    <dbReference type="NCBI Taxonomy" id="53462"/>
    <lineage>
        <taxon>Bacteria</taxon>
        <taxon>Bacillati</taxon>
        <taxon>Actinomycetota</taxon>
        <taxon>Actinomycetes</taxon>
        <taxon>Mycobacteriales</taxon>
        <taxon>Mycobacteriaceae</taxon>
        <taxon>Mycolicibacterium</taxon>
    </lineage>
</organism>
<dbReference type="InterPro" id="IPR027375">
    <property type="entry name" value="DKNYY"/>
</dbReference>
<evidence type="ECO:0008006" key="3">
    <source>
        <dbReference type="Google" id="ProtNLM"/>
    </source>
</evidence>
<proteinExistence type="predicted"/>
<dbReference type="RefSeq" id="WP_286211934.1">
    <property type="nucleotide sequence ID" value="NZ_AP027452.1"/>
</dbReference>
<gene>
    <name evidence="1" type="ORF">hbim_05618</name>
</gene>
<sequence length="480" mass="52950">MTLPVVAVDGRVVFVEDGAAAPVGGGIAADGFSVVHLFRRGWLWFGYLRDSQGVWWFDGKRRGATLVTADADGFRVVDDDYGLDSENVYLEARPIPGADPASFEMLADTPYFARDRARLYVKGGQHFFWFDEVDAASLIANGQYVTDRDHLFHHSAGLTYANQDKETATVTHRSDNEHDMLLVDWLRKHHSGTAGWWHADYDRAPTGARPLAHDWHRTADAVFFAERTGFGGEARLTWNLVRGADPATFTVLDEVHGRDASGVFCRWRRVRAAEPESFRVLGGRFGVDADRVYFNGYAVAGADPGTFTAIPAVVEFGKDRKRLFRRDFTRTTQPFGPPDEVLVAVGGADPDTFQVFGDRGVWAADATTVYLRGAPKRKLDAASFRFLGETPTNCWACDRNGLYRSNGSLVVAGVEGASFVKLDDHWGTDGAVVFSFVTGAVQKAADAATFRVVDPDGGAEDRDACYRIENGSVRKRKRTN</sequence>
<evidence type="ECO:0000313" key="2">
    <source>
        <dbReference type="Proteomes" id="UP001241092"/>
    </source>
</evidence>
<protein>
    <recommendedName>
        <fullName evidence="3">DKNYY family protein</fullName>
    </recommendedName>
</protein>
<dbReference type="AlphaFoldDB" id="A0AAI8XR37"/>
<dbReference type="Pfam" id="PF13644">
    <property type="entry name" value="DKNYY"/>
    <property type="match status" value="2"/>
</dbReference>
<dbReference type="EMBL" id="AP027452">
    <property type="protein sequence ID" value="BDY31662.1"/>
    <property type="molecule type" value="Genomic_DNA"/>
</dbReference>
<reference evidence="1" key="1">
    <citation type="submission" date="2023-03" db="EMBL/GenBank/DDBJ databases">
        <title>Draft genome sequence of a Mycolicibacterium mageritense strain H4_3_1 isolated from a hybrid biological-inorganic system reactor.</title>
        <authorList>
            <person name="Feng X."/>
            <person name="Kazama D."/>
            <person name="Sato K."/>
            <person name="Kobayashi H."/>
        </authorList>
    </citation>
    <scope>NUCLEOTIDE SEQUENCE</scope>
    <source>
        <strain evidence="1">H4_3_1</strain>
    </source>
</reference>
<name>A0AAI8XR37_MYCME</name>